<dbReference type="OrthoDB" id="6622122at2759"/>
<name>A0A5E4NH26_9HEMI</name>
<evidence type="ECO:0000313" key="2">
    <source>
        <dbReference type="Proteomes" id="UP000325440"/>
    </source>
</evidence>
<feature type="non-terminal residue" evidence="1">
    <location>
        <position position="1"/>
    </location>
</feature>
<gene>
    <name evidence="1" type="ORF">CINCED_3A001510</name>
</gene>
<evidence type="ECO:0008006" key="3">
    <source>
        <dbReference type="Google" id="ProtNLM"/>
    </source>
</evidence>
<sequence>DKVVLTDANKKLVLTNLWVPDDFYKFPLLEKNKKRGLRFQHKWLKEFNWLAYSNVKNGTFCKYCVLFARNGGIGSQPLGHLVTDAFTNWKKAKE</sequence>
<reference evidence="1 2" key="1">
    <citation type="submission" date="2019-08" db="EMBL/GenBank/DDBJ databases">
        <authorList>
            <person name="Alioto T."/>
            <person name="Alioto T."/>
            <person name="Gomez Garrido J."/>
        </authorList>
    </citation>
    <scope>NUCLEOTIDE SEQUENCE [LARGE SCALE GENOMIC DNA]</scope>
</reference>
<protein>
    <recommendedName>
        <fullName evidence="3">TTF-type domain-containing protein</fullName>
    </recommendedName>
</protein>
<dbReference type="AlphaFoldDB" id="A0A5E4NH26"/>
<dbReference type="EMBL" id="CABPRJ010002223">
    <property type="protein sequence ID" value="VVC42990.1"/>
    <property type="molecule type" value="Genomic_DNA"/>
</dbReference>
<dbReference type="Proteomes" id="UP000325440">
    <property type="component" value="Unassembled WGS sequence"/>
</dbReference>
<keyword evidence="2" id="KW-1185">Reference proteome</keyword>
<feature type="non-terminal residue" evidence="1">
    <location>
        <position position="94"/>
    </location>
</feature>
<organism evidence="1 2">
    <name type="scientific">Cinara cedri</name>
    <dbReference type="NCBI Taxonomy" id="506608"/>
    <lineage>
        <taxon>Eukaryota</taxon>
        <taxon>Metazoa</taxon>
        <taxon>Ecdysozoa</taxon>
        <taxon>Arthropoda</taxon>
        <taxon>Hexapoda</taxon>
        <taxon>Insecta</taxon>
        <taxon>Pterygota</taxon>
        <taxon>Neoptera</taxon>
        <taxon>Paraneoptera</taxon>
        <taxon>Hemiptera</taxon>
        <taxon>Sternorrhyncha</taxon>
        <taxon>Aphidomorpha</taxon>
        <taxon>Aphidoidea</taxon>
        <taxon>Aphididae</taxon>
        <taxon>Lachninae</taxon>
        <taxon>Cinara</taxon>
    </lineage>
</organism>
<proteinExistence type="predicted"/>
<evidence type="ECO:0000313" key="1">
    <source>
        <dbReference type="EMBL" id="VVC42990.1"/>
    </source>
</evidence>
<accession>A0A5E4NH26</accession>